<name>A0A0F9FMM5_9ZZZZ</name>
<evidence type="ECO:0000256" key="4">
    <source>
        <dbReference type="ARBA" id="ARBA00023284"/>
    </source>
</evidence>
<sequence>MGEKVIEVTDENFEQEVIQSDIPVLVDFWADWCGPCKIFKPVIEKIAKEYEGKLKVCEVDTTISRNIGINYKIKALPSLLIFKDGEVKNKSVGLKSKADIIKNIEEVIGEE</sequence>
<dbReference type="GO" id="GO:0005737">
    <property type="term" value="C:cytoplasm"/>
    <property type="evidence" value="ECO:0007669"/>
    <property type="project" value="TreeGrafter"/>
</dbReference>
<dbReference type="AlphaFoldDB" id="A0A0F9FMM5"/>
<proteinExistence type="predicted"/>
<feature type="domain" description="Thioredoxin" evidence="5">
    <location>
        <begin position="1"/>
        <end position="109"/>
    </location>
</feature>
<dbReference type="PANTHER" id="PTHR45663:SF11">
    <property type="entry name" value="GEO12009P1"/>
    <property type="match status" value="1"/>
</dbReference>
<dbReference type="InterPro" id="IPR017937">
    <property type="entry name" value="Thioredoxin_CS"/>
</dbReference>
<comment type="caution">
    <text evidence="6">The sequence shown here is derived from an EMBL/GenBank/DDBJ whole genome shotgun (WGS) entry which is preliminary data.</text>
</comment>
<evidence type="ECO:0000259" key="5">
    <source>
        <dbReference type="PROSITE" id="PS51352"/>
    </source>
</evidence>
<dbReference type="PRINTS" id="PR00421">
    <property type="entry name" value="THIOREDOXIN"/>
</dbReference>
<dbReference type="FunFam" id="3.40.30.10:FF:000001">
    <property type="entry name" value="Thioredoxin"/>
    <property type="match status" value="1"/>
</dbReference>
<dbReference type="PROSITE" id="PS00194">
    <property type="entry name" value="THIOREDOXIN_1"/>
    <property type="match status" value="1"/>
</dbReference>
<dbReference type="InterPro" id="IPR013766">
    <property type="entry name" value="Thioredoxin_domain"/>
</dbReference>
<evidence type="ECO:0000256" key="2">
    <source>
        <dbReference type="ARBA" id="ARBA00022982"/>
    </source>
</evidence>
<dbReference type="EMBL" id="LAZR01031952">
    <property type="protein sequence ID" value="KKL52282.1"/>
    <property type="molecule type" value="Genomic_DNA"/>
</dbReference>
<dbReference type="PIRSF" id="PIRSF000077">
    <property type="entry name" value="Thioredoxin"/>
    <property type="match status" value="1"/>
</dbReference>
<keyword evidence="3" id="KW-1015">Disulfide bond</keyword>
<dbReference type="Pfam" id="PF00085">
    <property type="entry name" value="Thioredoxin"/>
    <property type="match status" value="1"/>
</dbReference>
<evidence type="ECO:0000256" key="1">
    <source>
        <dbReference type="ARBA" id="ARBA00022448"/>
    </source>
</evidence>
<evidence type="ECO:0000256" key="3">
    <source>
        <dbReference type="ARBA" id="ARBA00023157"/>
    </source>
</evidence>
<keyword evidence="4" id="KW-0676">Redox-active center</keyword>
<dbReference type="PANTHER" id="PTHR45663">
    <property type="entry name" value="GEO12009P1"/>
    <property type="match status" value="1"/>
</dbReference>
<gene>
    <name evidence="6" type="ORF">LCGC14_2287060</name>
</gene>
<evidence type="ECO:0000313" key="6">
    <source>
        <dbReference type="EMBL" id="KKL52282.1"/>
    </source>
</evidence>
<dbReference type="NCBIfam" id="TIGR01068">
    <property type="entry name" value="thioredoxin"/>
    <property type="match status" value="1"/>
</dbReference>
<reference evidence="6" key="1">
    <citation type="journal article" date="2015" name="Nature">
        <title>Complex archaea that bridge the gap between prokaryotes and eukaryotes.</title>
        <authorList>
            <person name="Spang A."/>
            <person name="Saw J.H."/>
            <person name="Jorgensen S.L."/>
            <person name="Zaremba-Niedzwiedzka K."/>
            <person name="Martijn J."/>
            <person name="Lind A.E."/>
            <person name="van Eijk R."/>
            <person name="Schleper C."/>
            <person name="Guy L."/>
            <person name="Ettema T.J."/>
        </authorList>
    </citation>
    <scope>NUCLEOTIDE SEQUENCE</scope>
</reference>
<organism evidence="6">
    <name type="scientific">marine sediment metagenome</name>
    <dbReference type="NCBI Taxonomy" id="412755"/>
    <lineage>
        <taxon>unclassified sequences</taxon>
        <taxon>metagenomes</taxon>
        <taxon>ecological metagenomes</taxon>
    </lineage>
</organism>
<dbReference type="InterPro" id="IPR005746">
    <property type="entry name" value="Thioredoxin"/>
</dbReference>
<dbReference type="Gene3D" id="3.40.30.10">
    <property type="entry name" value="Glutaredoxin"/>
    <property type="match status" value="1"/>
</dbReference>
<dbReference type="CDD" id="cd02947">
    <property type="entry name" value="TRX_family"/>
    <property type="match status" value="1"/>
</dbReference>
<keyword evidence="1" id="KW-0813">Transport</keyword>
<accession>A0A0F9FMM5</accession>
<dbReference type="InterPro" id="IPR036249">
    <property type="entry name" value="Thioredoxin-like_sf"/>
</dbReference>
<protein>
    <recommendedName>
        <fullName evidence="5">Thioredoxin domain-containing protein</fullName>
    </recommendedName>
</protein>
<keyword evidence="2" id="KW-0249">Electron transport</keyword>
<dbReference type="SUPFAM" id="SSF52833">
    <property type="entry name" value="Thioredoxin-like"/>
    <property type="match status" value="1"/>
</dbReference>
<dbReference type="GO" id="GO:0015035">
    <property type="term" value="F:protein-disulfide reductase activity"/>
    <property type="evidence" value="ECO:0007669"/>
    <property type="project" value="InterPro"/>
</dbReference>
<dbReference type="PROSITE" id="PS51352">
    <property type="entry name" value="THIOREDOXIN_2"/>
    <property type="match status" value="1"/>
</dbReference>